<evidence type="ECO:0000256" key="1">
    <source>
        <dbReference type="SAM" id="Phobius"/>
    </source>
</evidence>
<reference evidence="3 4" key="1">
    <citation type="journal article" date="2018" name="Evol. Lett.">
        <title>Horizontal gene cluster transfer increased hallucinogenic mushroom diversity.</title>
        <authorList>
            <person name="Reynolds H.T."/>
            <person name="Vijayakumar V."/>
            <person name="Gluck-Thaler E."/>
            <person name="Korotkin H.B."/>
            <person name="Matheny P.B."/>
            <person name="Slot J.C."/>
        </authorList>
    </citation>
    <scope>NUCLEOTIDE SEQUENCE [LARGE SCALE GENOMIC DNA]</scope>
    <source>
        <strain evidence="3 4">2629</strain>
    </source>
</reference>
<evidence type="ECO:0000313" key="3">
    <source>
        <dbReference type="EMBL" id="PPR02230.1"/>
    </source>
</evidence>
<sequence length="355" mass="39814">MSAAIPAPPAVISAVQHLNAGKYFQIAAFVMLVYDHVLTFSDEVERVWKQRMSGATVLFLINRYITPIQFIIIIDAFHDPRWTEEVCNQFVVFEGASTAALVGGYLSEILTRVSVIMILRVYALYGQSKWILGFLLLLLTTQIVITAIGLSQGTRVPLPPFLTGKSFETVLSDRVLIPCDAGCILTGDTPLFPAVWFMPLVTDTCIFVLTLWRARAYWKQSGSTPIMHIFLRDGAMYFFVIFLANLVNTVIYYTAVEDLKAIGATFSQLITATMISRLVLNLRSISDGRNNRTSSTAPSTLLPMQAASRRKVEDTFITRTIVGNLGEDIMTAFDSMDSESEKREYELNNVRWFRT</sequence>
<feature type="transmembrane region" description="Helical" evidence="1">
    <location>
        <begin position="235"/>
        <end position="255"/>
    </location>
</feature>
<dbReference type="Pfam" id="PF20151">
    <property type="entry name" value="DUF6533"/>
    <property type="match status" value="1"/>
</dbReference>
<feature type="domain" description="DUF6533" evidence="2">
    <location>
        <begin position="23"/>
        <end position="68"/>
    </location>
</feature>
<dbReference type="InParanoid" id="A0A409YGU7"/>
<protein>
    <recommendedName>
        <fullName evidence="2">DUF6533 domain-containing protein</fullName>
    </recommendedName>
</protein>
<feature type="transmembrane region" description="Helical" evidence="1">
    <location>
        <begin position="102"/>
        <end position="123"/>
    </location>
</feature>
<dbReference type="EMBL" id="NHTK01001181">
    <property type="protein sequence ID" value="PPR02230.1"/>
    <property type="molecule type" value="Genomic_DNA"/>
</dbReference>
<comment type="caution">
    <text evidence="3">The sequence shown here is derived from an EMBL/GenBank/DDBJ whole genome shotgun (WGS) entry which is preliminary data.</text>
</comment>
<keyword evidence="1" id="KW-1133">Transmembrane helix</keyword>
<evidence type="ECO:0000259" key="2">
    <source>
        <dbReference type="Pfam" id="PF20151"/>
    </source>
</evidence>
<evidence type="ECO:0000313" key="4">
    <source>
        <dbReference type="Proteomes" id="UP000284842"/>
    </source>
</evidence>
<keyword evidence="4" id="KW-1185">Reference proteome</keyword>
<dbReference type="STRING" id="181874.A0A409YGU7"/>
<feature type="transmembrane region" description="Helical" evidence="1">
    <location>
        <begin position="130"/>
        <end position="150"/>
    </location>
</feature>
<keyword evidence="1" id="KW-0812">Transmembrane</keyword>
<name>A0A409YGU7_9AGAR</name>
<dbReference type="OrthoDB" id="3242376at2759"/>
<feature type="transmembrane region" description="Helical" evidence="1">
    <location>
        <begin position="194"/>
        <end position="214"/>
    </location>
</feature>
<feature type="transmembrane region" description="Helical" evidence="1">
    <location>
        <begin position="23"/>
        <end position="40"/>
    </location>
</feature>
<dbReference type="Proteomes" id="UP000284842">
    <property type="component" value="Unassembled WGS sequence"/>
</dbReference>
<proteinExistence type="predicted"/>
<keyword evidence="1" id="KW-0472">Membrane</keyword>
<feature type="transmembrane region" description="Helical" evidence="1">
    <location>
        <begin position="52"/>
        <end position="74"/>
    </location>
</feature>
<gene>
    <name evidence="3" type="ORF">CVT24_011458</name>
</gene>
<organism evidence="3 4">
    <name type="scientific">Panaeolus cyanescens</name>
    <dbReference type="NCBI Taxonomy" id="181874"/>
    <lineage>
        <taxon>Eukaryota</taxon>
        <taxon>Fungi</taxon>
        <taxon>Dikarya</taxon>
        <taxon>Basidiomycota</taxon>
        <taxon>Agaricomycotina</taxon>
        <taxon>Agaricomycetes</taxon>
        <taxon>Agaricomycetidae</taxon>
        <taxon>Agaricales</taxon>
        <taxon>Agaricineae</taxon>
        <taxon>Galeropsidaceae</taxon>
        <taxon>Panaeolus</taxon>
    </lineage>
</organism>
<dbReference type="InterPro" id="IPR045340">
    <property type="entry name" value="DUF6533"/>
</dbReference>
<accession>A0A409YGU7</accession>
<feature type="transmembrane region" description="Helical" evidence="1">
    <location>
        <begin position="261"/>
        <end position="280"/>
    </location>
</feature>
<dbReference type="AlphaFoldDB" id="A0A409YGU7"/>